<dbReference type="PROSITE" id="PS51687">
    <property type="entry name" value="SAM_MT_RNA_M5U"/>
    <property type="match status" value="1"/>
</dbReference>
<feature type="active site" description="Nucleophile" evidence="11 12">
    <location>
        <position position="401"/>
    </location>
</feature>
<dbReference type="NCBIfam" id="NF009639">
    <property type="entry name" value="PRK13168.1"/>
    <property type="match status" value="1"/>
</dbReference>
<organism evidence="15 16">
    <name type="scientific">Motilimonas pumila</name>
    <dbReference type="NCBI Taxonomy" id="2303987"/>
    <lineage>
        <taxon>Bacteria</taxon>
        <taxon>Pseudomonadati</taxon>
        <taxon>Pseudomonadota</taxon>
        <taxon>Gammaproteobacteria</taxon>
        <taxon>Alteromonadales</taxon>
        <taxon>Alteromonadales genera incertae sedis</taxon>
        <taxon>Motilimonas</taxon>
    </lineage>
</organism>
<feature type="active site" evidence="13">
    <location>
        <position position="401"/>
    </location>
</feature>
<evidence type="ECO:0000256" key="9">
    <source>
        <dbReference type="ARBA" id="ARBA00052756"/>
    </source>
</evidence>
<dbReference type="EMBL" id="QZCH01000032">
    <property type="protein sequence ID" value="RJG39984.1"/>
    <property type="molecule type" value="Genomic_DNA"/>
</dbReference>
<name>A0A418YAJ5_9GAMM</name>
<feature type="binding site" evidence="11">
    <location>
        <position position="92"/>
    </location>
    <ligand>
        <name>[4Fe-4S] cluster</name>
        <dbReference type="ChEBI" id="CHEBI:49883"/>
    </ligand>
</feature>
<feature type="binding site" evidence="11">
    <location>
        <position position="89"/>
    </location>
    <ligand>
        <name>[4Fe-4S] cluster</name>
        <dbReference type="ChEBI" id="CHEBI:49883"/>
    </ligand>
</feature>
<keyword evidence="5 11" id="KW-0949">S-adenosyl-L-methionine</keyword>
<dbReference type="PANTHER" id="PTHR11061:SF49">
    <property type="entry name" value="23S RRNA (URACIL(1939)-C(5))-METHYLTRANSFERASE RLMD"/>
    <property type="match status" value="1"/>
</dbReference>
<dbReference type="InterPro" id="IPR001566">
    <property type="entry name" value="23S_rRNA_MeTrfase_RlmD"/>
</dbReference>
<dbReference type="InterPro" id="IPR012340">
    <property type="entry name" value="NA-bd_OB-fold"/>
</dbReference>
<dbReference type="SUPFAM" id="SSF50249">
    <property type="entry name" value="Nucleic acid-binding proteins"/>
    <property type="match status" value="1"/>
</dbReference>
<dbReference type="HAMAP" id="MF_01010">
    <property type="entry name" value="23SrRNA_methyltr_RlmD"/>
    <property type="match status" value="1"/>
</dbReference>
<evidence type="ECO:0000256" key="3">
    <source>
        <dbReference type="ARBA" id="ARBA00022603"/>
    </source>
</evidence>
<keyword evidence="1 11" id="KW-0004">4Fe-4S</keyword>
<feature type="binding site" evidence="11 12">
    <location>
        <position position="306"/>
    </location>
    <ligand>
        <name>S-adenosyl-L-methionine</name>
        <dbReference type="ChEBI" id="CHEBI:59789"/>
    </ligand>
</feature>
<evidence type="ECO:0000256" key="6">
    <source>
        <dbReference type="ARBA" id="ARBA00022723"/>
    </source>
</evidence>
<dbReference type="Gene3D" id="3.40.50.150">
    <property type="entry name" value="Vaccinia Virus protein VP39"/>
    <property type="match status" value="1"/>
</dbReference>
<dbReference type="AlphaFoldDB" id="A0A418YAJ5"/>
<dbReference type="FunFam" id="2.40.50.140:FF:000097">
    <property type="entry name" value="23S rRNA (uracil(1939)-C(5))-methyltransferase RlmD"/>
    <property type="match status" value="1"/>
</dbReference>
<keyword evidence="3 11" id="KW-0489">Methyltransferase</keyword>
<evidence type="ECO:0000256" key="2">
    <source>
        <dbReference type="ARBA" id="ARBA00022552"/>
    </source>
</evidence>
<evidence type="ECO:0000256" key="4">
    <source>
        <dbReference type="ARBA" id="ARBA00022679"/>
    </source>
</evidence>
<dbReference type="RefSeq" id="WP_119912144.1">
    <property type="nucleotide sequence ID" value="NZ_QZCH01000032.1"/>
</dbReference>
<dbReference type="NCBIfam" id="TIGR00479">
    <property type="entry name" value="rumA"/>
    <property type="match status" value="1"/>
</dbReference>
<keyword evidence="4 11" id="KW-0808">Transferase</keyword>
<evidence type="ECO:0000313" key="16">
    <source>
        <dbReference type="Proteomes" id="UP000283255"/>
    </source>
</evidence>
<gene>
    <name evidence="11 15" type="primary">rlmD</name>
    <name evidence="15" type="ORF">D1Z90_17775</name>
</gene>
<feature type="binding site" evidence="11">
    <location>
        <position position="354"/>
    </location>
    <ligand>
        <name>S-adenosyl-L-methionine</name>
        <dbReference type="ChEBI" id="CHEBI:59789"/>
    </ligand>
</feature>
<evidence type="ECO:0000256" key="1">
    <source>
        <dbReference type="ARBA" id="ARBA00022485"/>
    </source>
</evidence>
<comment type="similarity">
    <text evidence="11">Belongs to the class I-like SAM-binding methyltransferase superfamily. RNA M5U methyltransferase family. RlmD subfamily.</text>
</comment>
<dbReference type="OrthoDB" id="9804590at2"/>
<comment type="catalytic activity">
    <reaction evidence="9 11">
        <text>uridine(1939) in 23S rRNA + S-adenosyl-L-methionine = 5-methyluridine(1939) in 23S rRNA + S-adenosyl-L-homocysteine + H(+)</text>
        <dbReference type="Rhea" id="RHEA:42908"/>
        <dbReference type="Rhea" id="RHEA-COMP:10278"/>
        <dbReference type="Rhea" id="RHEA-COMP:10279"/>
        <dbReference type="ChEBI" id="CHEBI:15378"/>
        <dbReference type="ChEBI" id="CHEBI:57856"/>
        <dbReference type="ChEBI" id="CHEBI:59789"/>
        <dbReference type="ChEBI" id="CHEBI:65315"/>
        <dbReference type="ChEBI" id="CHEBI:74447"/>
        <dbReference type="EC" id="2.1.1.190"/>
    </reaction>
</comment>
<dbReference type="GO" id="GO:0003723">
    <property type="term" value="F:RNA binding"/>
    <property type="evidence" value="ECO:0007669"/>
    <property type="project" value="InterPro"/>
</dbReference>
<protein>
    <recommendedName>
        <fullName evidence="11">23S rRNA (uracil(1939)-C(5))-methyltransferase RlmD</fullName>
        <ecNumber evidence="11">2.1.1.190</ecNumber>
    </recommendedName>
    <alternativeName>
        <fullName evidence="11">23S rRNA(m5U1939)-methyltransferase</fullName>
    </alternativeName>
</protein>
<evidence type="ECO:0000256" key="13">
    <source>
        <dbReference type="PROSITE-ProRule" id="PRU10015"/>
    </source>
</evidence>
<dbReference type="GO" id="GO:0070475">
    <property type="term" value="P:rRNA base methylation"/>
    <property type="evidence" value="ECO:0007669"/>
    <property type="project" value="TreeGrafter"/>
</dbReference>
<evidence type="ECO:0000256" key="5">
    <source>
        <dbReference type="ARBA" id="ARBA00022691"/>
    </source>
</evidence>
<dbReference type="PROSITE" id="PS01230">
    <property type="entry name" value="TRMA_1"/>
    <property type="match status" value="1"/>
</dbReference>
<dbReference type="Gene3D" id="2.40.50.1070">
    <property type="match status" value="1"/>
</dbReference>
<dbReference type="InterPro" id="IPR030391">
    <property type="entry name" value="MeTrfase_TrmA_CS"/>
</dbReference>
<feature type="binding site" evidence="11">
    <location>
        <position position="311"/>
    </location>
    <ligand>
        <name>S-adenosyl-L-methionine</name>
        <dbReference type="ChEBI" id="CHEBI:59789"/>
    </ligand>
</feature>
<dbReference type="Pfam" id="PF01938">
    <property type="entry name" value="TRAM"/>
    <property type="match status" value="1"/>
</dbReference>
<dbReference type="PROSITE" id="PS01231">
    <property type="entry name" value="TRMA_2"/>
    <property type="match status" value="1"/>
</dbReference>
<dbReference type="GO" id="GO:0070041">
    <property type="term" value="F:rRNA (uridine-C5-)-methyltransferase activity"/>
    <property type="evidence" value="ECO:0007669"/>
    <property type="project" value="UniProtKB-UniRule"/>
</dbReference>
<dbReference type="SUPFAM" id="SSF53335">
    <property type="entry name" value="S-adenosyl-L-methionine-dependent methyltransferases"/>
    <property type="match status" value="1"/>
</dbReference>
<evidence type="ECO:0000256" key="10">
    <source>
        <dbReference type="ARBA" id="ARBA00059995"/>
    </source>
</evidence>
<dbReference type="CDD" id="cd02440">
    <property type="entry name" value="AdoMet_MTases"/>
    <property type="match status" value="1"/>
</dbReference>
<evidence type="ECO:0000256" key="12">
    <source>
        <dbReference type="PROSITE-ProRule" id="PRU01024"/>
    </source>
</evidence>
<accession>A0A418YAJ5</accession>
<dbReference type="Pfam" id="PF05958">
    <property type="entry name" value="tRNA_U5-meth_tr"/>
    <property type="match status" value="1"/>
</dbReference>
<feature type="binding site" evidence="11">
    <location>
        <position position="171"/>
    </location>
    <ligand>
        <name>[4Fe-4S] cluster</name>
        <dbReference type="ChEBI" id="CHEBI:49883"/>
    </ligand>
</feature>
<dbReference type="PROSITE" id="PS50926">
    <property type="entry name" value="TRAM"/>
    <property type="match status" value="1"/>
</dbReference>
<dbReference type="InterPro" id="IPR010280">
    <property type="entry name" value="U5_MeTrfase_fam"/>
</dbReference>
<evidence type="ECO:0000259" key="14">
    <source>
        <dbReference type="PROSITE" id="PS50926"/>
    </source>
</evidence>
<dbReference type="EC" id="2.1.1.190" evidence="11"/>
<feature type="binding site" evidence="11 12">
    <location>
        <position position="375"/>
    </location>
    <ligand>
        <name>S-adenosyl-L-methionine</name>
        <dbReference type="ChEBI" id="CHEBI:59789"/>
    </ligand>
</feature>
<keyword evidence="8 11" id="KW-0411">Iron-sulfur</keyword>
<dbReference type="InterPro" id="IPR030390">
    <property type="entry name" value="MeTrfase_TrmA_AS"/>
</dbReference>
<feature type="domain" description="TRAM" evidence="14">
    <location>
        <begin position="9"/>
        <end position="70"/>
    </location>
</feature>
<dbReference type="GO" id="GO:0051539">
    <property type="term" value="F:4 iron, 4 sulfur cluster binding"/>
    <property type="evidence" value="ECO:0007669"/>
    <property type="project" value="UniProtKB-KW"/>
</dbReference>
<evidence type="ECO:0000256" key="7">
    <source>
        <dbReference type="ARBA" id="ARBA00023004"/>
    </source>
</evidence>
<keyword evidence="7 11" id="KW-0408">Iron</keyword>
<keyword evidence="2 11" id="KW-0698">rRNA processing</keyword>
<comment type="function">
    <text evidence="10 11">Catalyzes the formation of 5-methyl-uridine at position 1939 (m5U1939) in 23S rRNA.</text>
</comment>
<comment type="caution">
    <text evidence="15">The sequence shown here is derived from an EMBL/GenBank/DDBJ whole genome shotgun (WGS) entry which is preliminary data.</text>
</comment>
<feature type="binding site" evidence="11">
    <location>
        <position position="83"/>
    </location>
    <ligand>
        <name>[4Fe-4S] cluster</name>
        <dbReference type="ChEBI" id="CHEBI:49883"/>
    </ligand>
</feature>
<sequence length="444" mass="49513">MAQFFKPSKRSSSSLPPFLELAIEKLDHQGRGIAKYQGRTVFVTGALPTERVKAKVTGQKQQLIFAQTQQVVTASELRVTPFCQHYQVCGGCDLQHLQSQAQVEHKQHSLLGLVAKFTSLKQLKLAPTIAAHDQGYRRSARFGIQYNKKRNQVALSFRSKSSNDLFEQHACPVLQPQMAALITPWRDCLNQLKGKAALGHLAMYLSEQGVVAVLRHTKPLSAADRKRLTEFATQHQLQLLLQSQPEQFETLVGEGAISYNLPEFDLELDFKPGHFIQVNPEVNRKMIAQAIDWLAVNSKDSVLDLFAGLGNFSLPLAKTAAKVVGVEGVPAMVTQAQHNAAKMGRENTAFYHADLSQDFSQAQWARQTFNKALLDPAREGALLACEHLCKLKCERIVYVSCHPATMARDTKVLLDHGYKMTRLGLIDMFPHTAHMESMALFELS</sequence>
<evidence type="ECO:0000256" key="8">
    <source>
        <dbReference type="ARBA" id="ARBA00023014"/>
    </source>
</evidence>
<evidence type="ECO:0000256" key="11">
    <source>
        <dbReference type="HAMAP-Rule" id="MF_01010"/>
    </source>
</evidence>
<reference evidence="15 16" key="2">
    <citation type="submission" date="2019-01" db="EMBL/GenBank/DDBJ databases">
        <title>Motilimonas pumilus sp. nov., isolated from the gut of sea cucumber (Apostichopus japonicus).</title>
        <authorList>
            <person name="Wang F.-Q."/>
            <person name="Ren L.-H."/>
            <person name="Lin Y.-W."/>
            <person name="Sun G.-H."/>
            <person name="Du Z.-J."/>
            <person name="Zhao J.-X."/>
            <person name="Liu X.-J."/>
            <person name="Liu L.-J."/>
        </authorList>
    </citation>
    <scope>NUCLEOTIDE SEQUENCE [LARGE SCALE GENOMIC DNA]</scope>
    <source>
        <strain evidence="15 16">PLHSC7-2</strain>
    </source>
</reference>
<feature type="binding site" evidence="11 12">
    <location>
        <position position="327"/>
    </location>
    <ligand>
        <name>S-adenosyl-L-methionine</name>
        <dbReference type="ChEBI" id="CHEBI:59789"/>
    </ligand>
</feature>
<dbReference type="FunFam" id="3.40.50.150:FF:000009">
    <property type="entry name" value="23S rRNA (Uracil(1939)-C(5))-methyltransferase RlmD"/>
    <property type="match status" value="1"/>
</dbReference>
<dbReference type="GO" id="GO:0005506">
    <property type="term" value="F:iron ion binding"/>
    <property type="evidence" value="ECO:0007669"/>
    <property type="project" value="UniProtKB-UniRule"/>
</dbReference>
<feature type="binding site" evidence="11 12">
    <location>
        <position position="277"/>
    </location>
    <ligand>
        <name>S-adenosyl-L-methionine</name>
        <dbReference type="ChEBI" id="CHEBI:59789"/>
    </ligand>
</feature>
<reference evidence="15 16" key="1">
    <citation type="submission" date="2018-09" db="EMBL/GenBank/DDBJ databases">
        <authorList>
            <person name="Wang F."/>
        </authorList>
    </citation>
    <scope>NUCLEOTIDE SEQUENCE [LARGE SCALE GENOMIC DNA]</scope>
    <source>
        <strain evidence="15 16">PLHSC7-2</strain>
    </source>
</reference>
<dbReference type="InterPro" id="IPR002792">
    <property type="entry name" value="TRAM_dom"/>
</dbReference>
<dbReference type="Gene3D" id="2.40.50.140">
    <property type="entry name" value="Nucleic acid-binding proteins"/>
    <property type="match status" value="1"/>
</dbReference>
<evidence type="ECO:0000313" key="15">
    <source>
        <dbReference type="EMBL" id="RJG39984.1"/>
    </source>
</evidence>
<keyword evidence="6 11" id="KW-0479">Metal-binding</keyword>
<dbReference type="Proteomes" id="UP000283255">
    <property type="component" value="Unassembled WGS sequence"/>
</dbReference>
<dbReference type="PANTHER" id="PTHR11061">
    <property type="entry name" value="RNA M5U METHYLTRANSFERASE"/>
    <property type="match status" value="1"/>
</dbReference>
<dbReference type="InterPro" id="IPR029063">
    <property type="entry name" value="SAM-dependent_MTases_sf"/>
</dbReference>
<keyword evidence="16" id="KW-1185">Reference proteome</keyword>
<proteinExistence type="inferred from homology"/>